<feature type="transmembrane region" description="Helical" evidence="1">
    <location>
        <begin position="38"/>
        <end position="60"/>
    </location>
</feature>
<dbReference type="AlphaFoldDB" id="Q1MXK3"/>
<sequence length="211" mass="23877">MELMVFSAVIASLALVIIGIVVKRLFKRGWFLPWLKGTFSFLFIFAAMLAVLFAVDMLTYKNSEKGEVIATLKFDEISSQEFEVEFVDANQTRTLLTLLGDQWQLDARLIALPWVSVLPSYKLERLSGRYLTLEQEQNAPRSVHSLGARAPLDTWDWIVKSPWLNIIQAKYGSAAFMPMADGAIYEVRLYPKGLQAQPVNATAKQAIESWQ</sequence>
<evidence type="ECO:0000313" key="3">
    <source>
        <dbReference type="Proteomes" id="UP000004263"/>
    </source>
</evidence>
<dbReference type="OrthoDB" id="9156649at2"/>
<name>Q1MXK3_9GAMM</name>
<keyword evidence="1" id="KW-0472">Membrane</keyword>
<organism evidence="2 3">
    <name type="scientific">Bermanella marisrubri</name>
    <dbReference type="NCBI Taxonomy" id="207949"/>
    <lineage>
        <taxon>Bacteria</taxon>
        <taxon>Pseudomonadati</taxon>
        <taxon>Pseudomonadota</taxon>
        <taxon>Gammaproteobacteria</taxon>
        <taxon>Oceanospirillales</taxon>
        <taxon>Oceanospirillaceae</taxon>
        <taxon>Bermanella</taxon>
    </lineage>
</organism>
<keyword evidence="1" id="KW-1133">Transmembrane helix</keyword>
<dbReference type="HOGENOM" id="CLU_105808_0_0_6"/>
<comment type="caution">
    <text evidence="2">The sequence shown here is derived from an EMBL/GenBank/DDBJ whole genome shotgun (WGS) entry which is preliminary data.</text>
</comment>
<dbReference type="EMBL" id="AAQH01000039">
    <property type="protein sequence ID" value="EAT10710.1"/>
    <property type="molecule type" value="Genomic_DNA"/>
</dbReference>
<dbReference type="STRING" id="207949.RED65_04505"/>
<accession>Q1MXK3</accession>
<gene>
    <name evidence="2" type="ORF">RED65_04505</name>
</gene>
<dbReference type="RefSeq" id="WP_007016859.1">
    <property type="nucleotide sequence ID" value="NZ_AAQH01000039.1"/>
</dbReference>
<protein>
    <submittedName>
        <fullName evidence="2">Cation/multidrug efflux pump</fullName>
    </submittedName>
</protein>
<feature type="transmembrane region" description="Helical" evidence="1">
    <location>
        <begin position="6"/>
        <end position="26"/>
    </location>
</feature>
<dbReference type="Proteomes" id="UP000004263">
    <property type="component" value="Unassembled WGS sequence"/>
</dbReference>
<proteinExistence type="predicted"/>
<reference evidence="2 3" key="1">
    <citation type="submission" date="2006-03" db="EMBL/GenBank/DDBJ databases">
        <authorList>
            <person name="Pinhassi J."/>
            <person name="Pedros-Alio C."/>
            <person name="Ferriera S."/>
            <person name="Johnson J."/>
            <person name="Kravitz S."/>
            <person name="Halpern A."/>
            <person name="Remington K."/>
            <person name="Beeson K."/>
            <person name="Tran B."/>
            <person name="Rogers Y.-H."/>
            <person name="Friedman R."/>
            <person name="Venter J.C."/>
        </authorList>
    </citation>
    <scope>NUCLEOTIDE SEQUENCE [LARGE SCALE GENOMIC DNA]</scope>
    <source>
        <strain evidence="2 3">RED65</strain>
    </source>
</reference>
<evidence type="ECO:0000256" key="1">
    <source>
        <dbReference type="SAM" id="Phobius"/>
    </source>
</evidence>
<evidence type="ECO:0000313" key="2">
    <source>
        <dbReference type="EMBL" id="EAT10710.1"/>
    </source>
</evidence>
<keyword evidence="1" id="KW-0812">Transmembrane</keyword>
<keyword evidence="3" id="KW-1185">Reference proteome</keyword>